<keyword evidence="5 10" id="KW-0819">tRNA processing</keyword>
<name>A0A1C2G2F7_9GAMM</name>
<evidence type="ECO:0000256" key="7">
    <source>
        <dbReference type="ARBA" id="ARBA00022840"/>
    </source>
</evidence>
<dbReference type="InterPro" id="IPR039657">
    <property type="entry name" value="Dimethylallyltransferase"/>
</dbReference>
<keyword evidence="8 10" id="KW-0460">Magnesium</keyword>
<dbReference type="EMBL" id="PSYR01000002">
    <property type="protein sequence ID" value="RCN55922.1"/>
    <property type="molecule type" value="Genomic_DNA"/>
</dbReference>
<dbReference type="NCBIfam" id="TIGR00174">
    <property type="entry name" value="miaA"/>
    <property type="match status" value="1"/>
</dbReference>
<dbReference type="PANTHER" id="PTHR11088:SF60">
    <property type="entry name" value="TRNA DIMETHYLALLYLTRANSFERASE"/>
    <property type="match status" value="1"/>
</dbReference>
<dbReference type="Pfam" id="PF01715">
    <property type="entry name" value="IPPT"/>
    <property type="match status" value="1"/>
</dbReference>
<dbReference type="GO" id="GO:0052381">
    <property type="term" value="F:tRNA dimethylallyltransferase activity"/>
    <property type="evidence" value="ECO:0007669"/>
    <property type="project" value="UniProtKB-UniRule"/>
</dbReference>
<comment type="catalytic activity">
    <reaction evidence="9 10 11">
        <text>adenosine(37) in tRNA + dimethylallyl diphosphate = N(6)-dimethylallyladenosine(37) in tRNA + diphosphate</text>
        <dbReference type="Rhea" id="RHEA:26482"/>
        <dbReference type="Rhea" id="RHEA-COMP:10162"/>
        <dbReference type="Rhea" id="RHEA-COMP:10375"/>
        <dbReference type="ChEBI" id="CHEBI:33019"/>
        <dbReference type="ChEBI" id="CHEBI:57623"/>
        <dbReference type="ChEBI" id="CHEBI:74411"/>
        <dbReference type="ChEBI" id="CHEBI:74415"/>
        <dbReference type="EC" id="2.5.1.75"/>
    </reaction>
</comment>
<dbReference type="HAMAP" id="MF_00185">
    <property type="entry name" value="IPP_trans"/>
    <property type="match status" value="1"/>
</dbReference>
<dbReference type="OrthoDB" id="9776390at2"/>
<gene>
    <name evidence="10" type="primary">miaA</name>
    <name evidence="14" type="ORF">C4900_08465</name>
</gene>
<dbReference type="SUPFAM" id="SSF52540">
    <property type="entry name" value="P-loop containing nucleoside triphosphate hydrolases"/>
    <property type="match status" value="1"/>
</dbReference>
<dbReference type="PANTHER" id="PTHR11088">
    <property type="entry name" value="TRNA DIMETHYLALLYLTRANSFERASE"/>
    <property type="match status" value="1"/>
</dbReference>
<dbReference type="InterPro" id="IPR027417">
    <property type="entry name" value="P-loop_NTPase"/>
</dbReference>
<feature type="region of interest" description="Interaction with substrate tRNA" evidence="10">
    <location>
        <begin position="161"/>
        <end position="165"/>
    </location>
</feature>
<dbReference type="GO" id="GO:0006400">
    <property type="term" value="P:tRNA modification"/>
    <property type="evidence" value="ECO:0007669"/>
    <property type="project" value="TreeGrafter"/>
</dbReference>
<comment type="caution">
    <text evidence="14">The sequence shown here is derived from an EMBL/GenBank/DDBJ whole genome shotgun (WGS) entry which is preliminary data.</text>
</comment>
<feature type="site" description="Interaction with substrate tRNA" evidence="10">
    <location>
        <position position="125"/>
    </location>
</feature>
<reference evidence="14 15" key="1">
    <citation type="submission" date="2018-02" db="EMBL/GenBank/DDBJ databases">
        <title>Insights into the biology of acidophilic members of the Acidiferrobacteraceae family derived from comparative genomic analyses.</title>
        <authorList>
            <person name="Issotta F."/>
            <person name="Thyssen C."/>
            <person name="Mena C."/>
            <person name="Moya A."/>
            <person name="Bellenberg S."/>
            <person name="Sproer C."/>
            <person name="Covarrubias P.C."/>
            <person name="Sand W."/>
            <person name="Quatrini R."/>
            <person name="Vera M."/>
        </authorList>
    </citation>
    <scope>NUCLEOTIDE SEQUENCE [LARGE SCALE GENOMIC DNA]</scope>
    <source>
        <strain evidence="15">m-1</strain>
    </source>
</reference>
<evidence type="ECO:0000313" key="14">
    <source>
        <dbReference type="EMBL" id="RCN55922.1"/>
    </source>
</evidence>
<feature type="site" description="Interaction with substrate tRNA" evidence="10">
    <location>
        <position position="103"/>
    </location>
</feature>
<comment type="similarity">
    <text evidence="3 10 13">Belongs to the IPP transferase family.</text>
</comment>
<sequence>MIDIPPVVFLMGPTGAGKTATVFALSRLLAIEVISVDAAQIYRGLDIGTAKPTLGERRVLPHGLIDIRSVAESYSAAAFCQDARLAIDAALRRRRVPVLVGGSSFYFRALEHGLPDIPASDAARRAALMAELATKGLPALYAELVERDPRRALAIAPTDPQRIVRALEIVRAVGRVPAVGGAPQGRYAWLKFAVAPRERAELHRRIGLRFRRMLVRGLIEEAAWLFGQGLPAEAPALRLVGYRQVGEYLRDKIPYNDLVEQGSAATRQLAKRQLTWLRADPAVRWLDGDGPRAPEACATIIRDVIDAMGYGL</sequence>
<evidence type="ECO:0000256" key="4">
    <source>
        <dbReference type="ARBA" id="ARBA00022679"/>
    </source>
</evidence>
<proteinExistence type="inferred from homology"/>
<feature type="binding site" evidence="10">
    <location>
        <begin position="12"/>
        <end position="19"/>
    </location>
    <ligand>
        <name>ATP</name>
        <dbReference type="ChEBI" id="CHEBI:30616"/>
    </ligand>
</feature>
<evidence type="ECO:0000256" key="11">
    <source>
        <dbReference type="RuleBase" id="RU003783"/>
    </source>
</evidence>
<comment type="subunit">
    <text evidence="10">Monomer.</text>
</comment>
<dbReference type="Gene3D" id="1.10.20.140">
    <property type="match status" value="1"/>
</dbReference>
<keyword evidence="7 10" id="KW-0067">ATP-binding</keyword>
<dbReference type="Gene3D" id="3.40.50.300">
    <property type="entry name" value="P-loop containing nucleotide triphosphate hydrolases"/>
    <property type="match status" value="1"/>
</dbReference>
<protein>
    <recommendedName>
        <fullName evidence="10">tRNA dimethylallyltransferase</fullName>
        <ecNumber evidence="10">2.5.1.75</ecNumber>
    </recommendedName>
    <alternativeName>
        <fullName evidence="10">Dimethylallyl diphosphate:tRNA dimethylallyltransferase</fullName>
        <shortName evidence="10">DMAPP:tRNA dimethylallyltransferase</shortName>
        <shortName evidence="10">DMATase</shortName>
    </alternativeName>
    <alternativeName>
        <fullName evidence="10">Isopentenyl-diphosphate:tRNA isopentenyltransferase</fullName>
        <shortName evidence="10">IPP transferase</shortName>
        <shortName evidence="10">IPPT</shortName>
        <shortName evidence="10">IPTase</shortName>
    </alternativeName>
</protein>
<organism evidence="14 15">
    <name type="scientific">Acidiferrobacter thiooxydans</name>
    <dbReference type="NCBI Taxonomy" id="163359"/>
    <lineage>
        <taxon>Bacteria</taxon>
        <taxon>Pseudomonadati</taxon>
        <taxon>Pseudomonadota</taxon>
        <taxon>Gammaproteobacteria</taxon>
        <taxon>Acidiferrobacterales</taxon>
        <taxon>Acidiferrobacteraceae</taxon>
        <taxon>Acidiferrobacter</taxon>
    </lineage>
</organism>
<feature type="binding site" evidence="10">
    <location>
        <begin position="14"/>
        <end position="19"/>
    </location>
    <ligand>
        <name>substrate</name>
    </ligand>
</feature>
<evidence type="ECO:0000256" key="9">
    <source>
        <dbReference type="ARBA" id="ARBA00049563"/>
    </source>
</evidence>
<evidence type="ECO:0000256" key="3">
    <source>
        <dbReference type="ARBA" id="ARBA00005842"/>
    </source>
</evidence>
<comment type="cofactor">
    <cofactor evidence="1 10">
        <name>Mg(2+)</name>
        <dbReference type="ChEBI" id="CHEBI:18420"/>
    </cofactor>
</comment>
<evidence type="ECO:0000256" key="10">
    <source>
        <dbReference type="HAMAP-Rule" id="MF_00185"/>
    </source>
</evidence>
<dbReference type="InterPro" id="IPR018022">
    <property type="entry name" value="IPT"/>
</dbReference>
<dbReference type="RefSeq" id="WP_065969871.1">
    <property type="nucleotide sequence ID" value="NZ_CP080624.1"/>
</dbReference>
<dbReference type="AlphaFoldDB" id="A0A1C2G2F7"/>
<accession>A0A1C2G2F7</accession>
<evidence type="ECO:0000256" key="8">
    <source>
        <dbReference type="ARBA" id="ARBA00022842"/>
    </source>
</evidence>
<evidence type="ECO:0000313" key="15">
    <source>
        <dbReference type="Proteomes" id="UP000253250"/>
    </source>
</evidence>
<dbReference type="Proteomes" id="UP000253250">
    <property type="component" value="Unassembled WGS sequence"/>
</dbReference>
<dbReference type="GO" id="GO:0005524">
    <property type="term" value="F:ATP binding"/>
    <property type="evidence" value="ECO:0007669"/>
    <property type="project" value="UniProtKB-UniRule"/>
</dbReference>
<keyword evidence="15" id="KW-1185">Reference proteome</keyword>
<comment type="caution">
    <text evidence="10">Lacks conserved residue(s) required for the propagation of feature annotation.</text>
</comment>
<evidence type="ECO:0000256" key="13">
    <source>
        <dbReference type="RuleBase" id="RU003785"/>
    </source>
</evidence>
<dbReference type="EC" id="2.5.1.75" evidence="10"/>
<evidence type="ECO:0000256" key="1">
    <source>
        <dbReference type="ARBA" id="ARBA00001946"/>
    </source>
</evidence>
<comment type="function">
    <text evidence="2 10 12">Catalyzes the transfer of a dimethylallyl group onto the adenine at position 37 in tRNAs that read codons beginning with uridine, leading to the formation of N6-(dimethylallyl)adenosine (i(6)A).</text>
</comment>
<keyword evidence="6 10" id="KW-0547">Nucleotide-binding</keyword>
<keyword evidence="4 10" id="KW-0808">Transferase</keyword>
<evidence type="ECO:0000256" key="5">
    <source>
        <dbReference type="ARBA" id="ARBA00022694"/>
    </source>
</evidence>
<evidence type="ECO:0000256" key="6">
    <source>
        <dbReference type="ARBA" id="ARBA00022741"/>
    </source>
</evidence>
<evidence type="ECO:0000256" key="2">
    <source>
        <dbReference type="ARBA" id="ARBA00003213"/>
    </source>
</evidence>
<dbReference type="STRING" id="163359.A9R16_10540"/>
<evidence type="ECO:0000256" key="12">
    <source>
        <dbReference type="RuleBase" id="RU003784"/>
    </source>
</evidence>